<accession>A0A565AW60</accession>
<evidence type="ECO:0000313" key="2">
    <source>
        <dbReference type="Proteomes" id="UP000489600"/>
    </source>
</evidence>
<evidence type="ECO:0000313" key="1">
    <source>
        <dbReference type="EMBL" id="VVA92775.1"/>
    </source>
</evidence>
<dbReference type="Proteomes" id="UP000489600">
    <property type="component" value="Unassembled WGS sequence"/>
</dbReference>
<keyword evidence="2" id="KW-1185">Reference proteome</keyword>
<name>A0A565AW60_9BRAS</name>
<gene>
    <name evidence="1" type="ORF">ANE_LOCUS3220</name>
</gene>
<dbReference type="EMBL" id="CABITT030000001">
    <property type="protein sequence ID" value="VVA92775.1"/>
    <property type="molecule type" value="Genomic_DNA"/>
</dbReference>
<comment type="caution">
    <text evidence="1">The sequence shown here is derived from an EMBL/GenBank/DDBJ whole genome shotgun (WGS) entry which is preliminary data.</text>
</comment>
<sequence>MLTRFQEGSQNTGEEYLGGPLARSSEFCTTANGCCGFIFKAGAETSVSCWALISKCWARPTSPKQRSSLDVGVTRAYRMKYKASPEGSSCIRMDHRRRGEAVIEIRSRDDFSRGRGGFVG</sequence>
<reference evidence="1" key="1">
    <citation type="submission" date="2019-07" db="EMBL/GenBank/DDBJ databases">
        <authorList>
            <person name="Dittberner H."/>
        </authorList>
    </citation>
    <scope>NUCLEOTIDE SEQUENCE [LARGE SCALE GENOMIC DNA]</scope>
</reference>
<protein>
    <submittedName>
        <fullName evidence="1">Uncharacterized protein</fullName>
    </submittedName>
</protein>
<organism evidence="1 2">
    <name type="scientific">Arabis nemorensis</name>
    <dbReference type="NCBI Taxonomy" id="586526"/>
    <lineage>
        <taxon>Eukaryota</taxon>
        <taxon>Viridiplantae</taxon>
        <taxon>Streptophyta</taxon>
        <taxon>Embryophyta</taxon>
        <taxon>Tracheophyta</taxon>
        <taxon>Spermatophyta</taxon>
        <taxon>Magnoliopsida</taxon>
        <taxon>eudicotyledons</taxon>
        <taxon>Gunneridae</taxon>
        <taxon>Pentapetalae</taxon>
        <taxon>rosids</taxon>
        <taxon>malvids</taxon>
        <taxon>Brassicales</taxon>
        <taxon>Brassicaceae</taxon>
        <taxon>Arabideae</taxon>
        <taxon>Arabis</taxon>
    </lineage>
</organism>
<proteinExistence type="predicted"/>
<dbReference type="AlphaFoldDB" id="A0A565AW60"/>